<sequence length="75" mass="8148">MNPSKIIEYSGAALGVAGALWLALRLPSSGDAWLVWIASNVLLIAWAWRHRAWGLAAMYCVYLGTSLLGALRYLG</sequence>
<geneLocation type="plasmid" evidence="2 3">
    <name>pTHI</name>
</geneLocation>
<evidence type="ECO:0000256" key="1">
    <source>
        <dbReference type="SAM" id="Phobius"/>
    </source>
</evidence>
<protein>
    <recommendedName>
        <fullName evidence="4">Nicotinamide riboside transporter PnuC</fullName>
    </recommendedName>
</protein>
<keyword evidence="1" id="KW-0472">Membrane</keyword>
<dbReference type="HOGENOM" id="CLU_2669935_0_0_4"/>
<feature type="transmembrane region" description="Helical" evidence="1">
    <location>
        <begin position="54"/>
        <end position="74"/>
    </location>
</feature>
<accession>D6CVS9</accession>
<dbReference type="EMBL" id="FP475957">
    <property type="protein sequence ID" value="CAZ90418.1"/>
    <property type="molecule type" value="Genomic_DNA"/>
</dbReference>
<keyword evidence="1" id="KW-0812">Transmembrane</keyword>
<evidence type="ECO:0000313" key="2">
    <source>
        <dbReference type="EMBL" id="CAZ90418.1"/>
    </source>
</evidence>
<feature type="transmembrane region" description="Helical" evidence="1">
    <location>
        <begin position="6"/>
        <end position="24"/>
    </location>
</feature>
<dbReference type="KEGG" id="thi:THI_p0020"/>
<reference evidence="3" key="2">
    <citation type="journal article" date="2010" name="PLoS Genet.">
        <title>Structure, function, and evolution of the Thiomonas spp. genome.</title>
        <authorList>
            <person name="Arsene-Ploetze F."/>
            <person name="Koechler S."/>
            <person name="Marchal M."/>
            <person name="Coppee J.Y."/>
            <person name="Chandler M."/>
            <person name="Bonnefoy V."/>
            <person name="Brochier-Armanet C."/>
            <person name="Barakat M."/>
            <person name="Barbe V."/>
            <person name="Battaglia-Brunet F."/>
            <person name="Bruneel O."/>
            <person name="Bryan C.G."/>
            <person name="Cleiss-Arnold J."/>
            <person name="Cruveiller S."/>
            <person name="Erhardt M."/>
            <person name="Heinrich-Salmeron A."/>
            <person name="Hommais F."/>
            <person name="Joulian C."/>
            <person name="Krin E."/>
            <person name="Lieutaud A."/>
            <person name="Lievremont D."/>
            <person name="Michel C."/>
            <person name="Muller D."/>
            <person name="Ortet P."/>
            <person name="Proux C."/>
            <person name="Siguier P."/>
            <person name="Roche D."/>
            <person name="Rouy Z."/>
            <person name="Salvignol G."/>
            <person name="Slyemi D."/>
            <person name="Talla E."/>
            <person name="Weiss S."/>
            <person name="Weissenbach J."/>
            <person name="Medigue C."/>
            <person name="Bertin P.N."/>
        </authorList>
    </citation>
    <scope>NUCLEOTIDE SEQUENCE [LARGE SCALE GENOMIC DNA]</scope>
    <source>
        <strain evidence="3">DSM 22701 / CIP 110005 / 3As</strain>
    </source>
</reference>
<reference key="1">
    <citation type="submission" date="2009-07" db="EMBL/GenBank/DDBJ databases">
        <authorList>
            <person name="Genoscope - CEA"/>
        </authorList>
    </citation>
    <scope>NUCLEOTIDE SEQUENCE</scope>
    <source>
        <strain>3As</strain>
    </source>
</reference>
<dbReference type="Proteomes" id="UP000002372">
    <property type="component" value="Plasmid pTHI"/>
</dbReference>
<organism evidence="2 3">
    <name type="scientific">Thiomonas arsenitoxydans (strain DSM 22701 / CIP 110005 / 3As)</name>
    <dbReference type="NCBI Taxonomy" id="426114"/>
    <lineage>
        <taxon>Bacteria</taxon>
        <taxon>Pseudomonadati</taxon>
        <taxon>Pseudomonadota</taxon>
        <taxon>Betaproteobacteria</taxon>
        <taxon>Burkholderiales</taxon>
        <taxon>Thiomonas</taxon>
    </lineage>
</organism>
<evidence type="ECO:0000313" key="3">
    <source>
        <dbReference type="Proteomes" id="UP000002372"/>
    </source>
</evidence>
<gene>
    <name evidence="2" type="ordered locus">THI_p0020</name>
</gene>
<name>D6CVS9_THIA3</name>
<reference key="3">
    <citation type="journal article" date="2010" name="PLoS Genet.">
        <title>Structure, function, and evolution of the Thiomonas spp. genome.</title>
        <authorList>
            <person name="Arsene-Ploetze F."/>
            <person name="Koechler S."/>
            <person name="Marchal M."/>
            <person name="Coppee J.-.Y."/>
            <person name="Chandler M."/>
            <person name="Bonnefoy V."/>
            <person name="Brochier-Armanet C."/>
            <person name="Barakat M."/>
            <person name="Barbe V."/>
            <person name="Battaglia-Brunet F."/>
            <person name="Bruneel O."/>
            <person name="Bryan C.G."/>
            <person name="Cleiss-Arnold J."/>
            <person name="Cruveiller S."/>
            <person name="Erhardt M."/>
            <person name="Heinrich-Salmeron A."/>
            <person name="Hommais F."/>
            <person name="Joulian C."/>
            <person name="Krin E."/>
            <person name="Lieutaud A."/>
            <person name="Lievremont D."/>
            <person name="Michel C."/>
            <person name="Muller D."/>
            <person name="Ortet P."/>
            <person name="Proux C."/>
            <person name="Siguier P."/>
            <person name="Roche D."/>
            <person name="Rouy Z."/>
            <person name="Salvignol G."/>
            <person name="Slyemi D."/>
            <person name="Talla E."/>
            <person name="Weiss S."/>
            <person name="Weissenbach J."/>
            <person name="Medigue C."/>
            <person name="Bertin P.N."/>
        </authorList>
    </citation>
    <scope>NUCLEOTIDE SEQUENCE</scope>
    <source>
        <strain>3As</strain>
    </source>
</reference>
<evidence type="ECO:0008006" key="4">
    <source>
        <dbReference type="Google" id="ProtNLM"/>
    </source>
</evidence>
<proteinExistence type="predicted"/>
<dbReference type="AlphaFoldDB" id="D6CVS9"/>
<keyword evidence="2" id="KW-0614">Plasmid</keyword>
<keyword evidence="1" id="KW-1133">Transmembrane helix</keyword>